<dbReference type="CDD" id="cd18186">
    <property type="entry name" value="BTB_POZ_ZBTB_KLHL-like"/>
    <property type="match status" value="1"/>
</dbReference>
<dbReference type="AlphaFoldDB" id="A0A6G1K9H7"/>
<dbReference type="PROSITE" id="PS50097">
    <property type="entry name" value="BTB"/>
    <property type="match status" value="1"/>
</dbReference>
<sequence>MTHENYIRDLSEYLTPGNLTDLELNFGTKSWKIHKALACSHSKWFRKAATIGFEETDSGVITLKDDPGFANAIDCMVSYFYEAGYNASKYDTSEAFLHAQVTIIADKYDCTSLYNLARTLFAEAIKTVKSNDWAAVAALAYDQTTTEIPAHVQLELHDLVVTAVARRHSVLRSILRTESAVQLLHSSADLATDLLLHGPHGPKAQDPSEHIFVCEHCRYVHVGPRDCLNEGSTKTPWKTCPQCKCGPGTTSKRITQRVGILPTFSCPSCYGIHTALPVEPVPEPEP</sequence>
<dbReference type="InterPro" id="IPR000210">
    <property type="entry name" value="BTB/POZ_dom"/>
</dbReference>
<dbReference type="PANTHER" id="PTHR47843">
    <property type="entry name" value="BTB DOMAIN-CONTAINING PROTEIN-RELATED"/>
    <property type="match status" value="1"/>
</dbReference>
<dbReference type="PANTHER" id="PTHR47843:SF5">
    <property type="entry name" value="BTB_POZ DOMAIN PROTEIN"/>
    <property type="match status" value="1"/>
</dbReference>
<feature type="domain" description="BTB" evidence="1">
    <location>
        <begin position="20"/>
        <end position="89"/>
    </location>
</feature>
<evidence type="ECO:0000313" key="3">
    <source>
        <dbReference type="Proteomes" id="UP000799428"/>
    </source>
</evidence>
<dbReference type="EMBL" id="MU005771">
    <property type="protein sequence ID" value="KAF2709017.1"/>
    <property type="molecule type" value="Genomic_DNA"/>
</dbReference>
<dbReference type="SUPFAM" id="SSF54695">
    <property type="entry name" value="POZ domain"/>
    <property type="match status" value="1"/>
</dbReference>
<proteinExistence type="predicted"/>
<name>A0A6G1K9H7_9PLEO</name>
<reference evidence="2" key="1">
    <citation type="journal article" date="2020" name="Stud. Mycol.">
        <title>101 Dothideomycetes genomes: a test case for predicting lifestyles and emergence of pathogens.</title>
        <authorList>
            <person name="Haridas S."/>
            <person name="Albert R."/>
            <person name="Binder M."/>
            <person name="Bloem J."/>
            <person name="Labutti K."/>
            <person name="Salamov A."/>
            <person name="Andreopoulos B."/>
            <person name="Baker S."/>
            <person name="Barry K."/>
            <person name="Bills G."/>
            <person name="Bluhm B."/>
            <person name="Cannon C."/>
            <person name="Castanera R."/>
            <person name="Culley D."/>
            <person name="Daum C."/>
            <person name="Ezra D."/>
            <person name="Gonzalez J."/>
            <person name="Henrissat B."/>
            <person name="Kuo A."/>
            <person name="Liang C."/>
            <person name="Lipzen A."/>
            <person name="Lutzoni F."/>
            <person name="Magnuson J."/>
            <person name="Mondo S."/>
            <person name="Nolan M."/>
            <person name="Ohm R."/>
            <person name="Pangilinan J."/>
            <person name="Park H.-J."/>
            <person name="Ramirez L."/>
            <person name="Alfaro M."/>
            <person name="Sun H."/>
            <person name="Tritt A."/>
            <person name="Yoshinaga Y."/>
            <person name="Zwiers L.-H."/>
            <person name="Turgeon B."/>
            <person name="Goodwin S."/>
            <person name="Spatafora J."/>
            <person name="Crous P."/>
            <person name="Grigoriev I."/>
        </authorList>
    </citation>
    <scope>NUCLEOTIDE SEQUENCE</scope>
    <source>
        <strain evidence="2">CBS 279.74</strain>
    </source>
</reference>
<dbReference type="Proteomes" id="UP000799428">
    <property type="component" value="Unassembled WGS sequence"/>
</dbReference>
<dbReference type="Gene3D" id="3.30.710.10">
    <property type="entry name" value="Potassium Channel Kv1.1, Chain A"/>
    <property type="match status" value="1"/>
</dbReference>
<evidence type="ECO:0000259" key="1">
    <source>
        <dbReference type="PROSITE" id="PS50097"/>
    </source>
</evidence>
<gene>
    <name evidence="2" type="ORF">K504DRAFT_380635</name>
</gene>
<dbReference type="OrthoDB" id="6359816at2759"/>
<keyword evidence="3" id="KW-1185">Reference proteome</keyword>
<evidence type="ECO:0000313" key="2">
    <source>
        <dbReference type="EMBL" id="KAF2709017.1"/>
    </source>
</evidence>
<dbReference type="InterPro" id="IPR011333">
    <property type="entry name" value="SKP1/BTB/POZ_sf"/>
</dbReference>
<dbReference type="Pfam" id="PF00651">
    <property type="entry name" value="BTB"/>
    <property type="match status" value="1"/>
</dbReference>
<accession>A0A6G1K9H7</accession>
<organism evidence="2 3">
    <name type="scientific">Pleomassaria siparia CBS 279.74</name>
    <dbReference type="NCBI Taxonomy" id="1314801"/>
    <lineage>
        <taxon>Eukaryota</taxon>
        <taxon>Fungi</taxon>
        <taxon>Dikarya</taxon>
        <taxon>Ascomycota</taxon>
        <taxon>Pezizomycotina</taxon>
        <taxon>Dothideomycetes</taxon>
        <taxon>Pleosporomycetidae</taxon>
        <taxon>Pleosporales</taxon>
        <taxon>Pleomassariaceae</taxon>
        <taxon>Pleomassaria</taxon>
    </lineage>
</organism>
<protein>
    <recommendedName>
        <fullName evidence="1">BTB domain-containing protein</fullName>
    </recommendedName>
</protein>